<dbReference type="PANTHER" id="PTHR35340">
    <property type="entry name" value="PQQ ENZYME REPEAT PROTEIN-RELATED"/>
    <property type="match status" value="1"/>
</dbReference>
<dbReference type="InterPro" id="IPR053143">
    <property type="entry name" value="Arylsulfate_ST"/>
</dbReference>
<keyword evidence="2" id="KW-1185">Reference proteome</keyword>
<dbReference type="Proteomes" id="UP001583193">
    <property type="component" value="Unassembled WGS sequence"/>
</dbReference>
<proteinExistence type="predicted"/>
<organism evidence="1 2">
    <name type="scientific">Paecilomyces lecythidis</name>
    <dbReference type="NCBI Taxonomy" id="3004212"/>
    <lineage>
        <taxon>Eukaryota</taxon>
        <taxon>Fungi</taxon>
        <taxon>Dikarya</taxon>
        <taxon>Ascomycota</taxon>
        <taxon>Pezizomycotina</taxon>
        <taxon>Eurotiomycetes</taxon>
        <taxon>Eurotiomycetidae</taxon>
        <taxon>Eurotiales</taxon>
        <taxon>Thermoascaceae</taxon>
        <taxon>Paecilomyces</taxon>
    </lineage>
</organism>
<reference evidence="1 2" key="1">
    <citation type="journal article" date="2024" name="IMA Fungus">
        <title>IMA Genome - F19 : A genome assembly and annotation guide to empower mycologists, including annotated draft genome sequences of Ceratocystis pirilliformis, Diaporthe australafricana, Fusarium ophioides, Paecilomyces lecythidis, and Sporothrix stenoceras.</title>
        <authorList>
            <person name="Aylward J."/>
            <person name="Wilson A.M."/>
            <person name="Visagie C.M."/>
            <person name="Spraker J."/>
            <person name="Barnes I."/>
            <person name="Buitendag C."/>
            <person name="Ceriani C."/>
            <person name="Del Mar Angel L."/>
            <person name="du Plessis D."/>
            <person name="Fuchs T."/>
            <person name="Gasser K."/>
            <person name="Kramer D."/>
            <person name="Li W."/>
            <person name="Munsamy K."/>
            <person name="Piso A."/>
            <person name="Price J.L."/>
            <person name="Sonnekus B."/>
            <person name="Thomas C."/>
            <person name="van der Nest A."/>
            <person name="van Dijk A."/>
            <person name="van Heerden A."/>
            <person name="van Vuuren N."/>
            <person name="Yilmaz N."/>
            <person name="Duong T.A."/>
            <person name="van der Merwe N.A."/>
            <person name="Wingfield M.J."/>
            <person name="Wingfield B.D."/>
        </authorList>
    </citation>
    <scope>NUCLEOTIDE SEQUENCE [LARGE SCALE GENOMIC DNA]</scope>
    <source>
        <strain evidence="1 2">CMW 18167</strain>
    </source>
</reference>
<dbReference type="PANTHER" id="PTHR35340:SF6">
    <property type="entry name" value="ASST-DOMAIN-CONTAINING PROTEIN"/>
    <property type="match status" value="1"/>
</dbReference>
<accession>A0ABR3XBE1</accession>
<evidence type="ECO:0000313" key="2">
    <source>
        <dbReference type="Proteomes" id="UP001583193"/>
    </source>
</evidence>
<dbReference type="InterPro" id="IPR039535">
    <property type="entry name" value="ASST-like"/>
</dbReference>
<dbReference type="EMBL" id="JAVDPF010000022">
    <property type="protein sequence ID" value="KAL1873265.1"/>
    <property type="molecule type" value="Genomic_DNA"/>
</dbReference>
<evidence type="ECO:0000313" key="1">
    <source>
        <dbReference type="EMBL" id="KAL1873265.1"/>
    </source>
</evidence>
<sequence>MQSWQHFARIQAINSSQVGISWFGNNNYLPGLGDAKATTEVTLRLNLPPDLSSSPVLLTNLTDPALRVDVWSQGSFLHLPNGNMFMGYGSEPIMMEYGPLERNKTVSKARWSATFDYSDLISSYRTYKQEWDATPETHPDLVVLKADANEQLHCAGNSIYRGYVSWNGATDVTAWLVYTGAKNTSLTAIGRAVKSGFETEFSIPNDVAFVQVGAIENSSTSVGK</sequence>
<dbReference type="Pfam" id="PF14269">
    <property type="entry name" value="Arylsulfotran_2"/>
    <property type="match status" value="1"/>
</dbReference>
<comment type="caution">
    <text evidence="1">The sequence shown here is derived from an EMBL/GenBank/DDBJ whole genome shotgun (WGS) entry which is preliminary data.</text>
</comment>
<protein>
    <submittedName>
        <fullName evidence="1">Uncharacterized protein</fullName>
    </submittedName>
</protein>
<name>A0ABR3XBE1_9EURO</name>
<gene>
    <name evidence="1" type="ORF">Plec18167_006314</name>
</gene>